<keyword evidence="5" id="KW-0805">Transcription regulation</keyword>
<dbReference type="SUPFAM" id="SSF140996">
    <property type="entry name" value="Hermes dimerisation domain"/>
    <property type="match status" value="1"/>
</dbReference>
<keyword evidence="7" id="KW-0804">Transcription</keyword>
<keyword evidence="8" id="KW-0539">Nucleus</keyword>
<keyword evidence="11" id="KW-1185">Reference proteome</keyword>
<proteinExistence type="predicted"/>
<dbReference type="InterPro" id="IPR012337">
    <property type="entry name" value="RNaseH-like_sf"/>
</dbReference>
<dbReference type="Pfam" id="PF05699">
    <property type="entry name" value="Dimer_Tnp_hAT"/>
    <property type="match status" value="1"/>
</dbReference>
<organism evidence="11 12">
    <name type="scientific">Aplysia californica</name>
    <name type="common">California sea hare</name>
    <dbReference type="NCBI Taxonomy" id="6500"/>
    <lineage>
        <taxon>Eukaryota</taxon>
        <taxon>Metazoa</taxon>
        <taxon>Spiralia</taxon>
        <taxon>Lophotrochozoa</taxon>
        <taxon>Mollusca</taxon>
        <taxon>Gastropoda</taxon>
        <taxon>Heterobranchia</taxon>
        <taxon>Euthyneura</taxon>
        <taxon>Tectipleura</taxon>
        <taxon>Aplysiida</taxon>
        <taxon>Aplysioidea</taxon>
        <taxon>Aplysiidae</taxon>
        <taxon>Aplysia</taxon>
    </lineage>
</organism>
<evidence type="ECO:0000256" key="4">
    <source>
        <dbReference type="ARBA" id="ARBA00022833"/>
    </source>
</evidence>
<dbReference type="InterPro" id="IPR036236">
    <property type="entry name" value="Znf_C2H2_sf"/>
</dbReference>
<dbReference type="GeneID" id="101859179"/>
<accession>A0ABM0JTA0</accession>
<keyword evidence="6" id="KW-0238">DNA-binding</keyword>
<name>A0ABM0JTA0_APLCA</name>
<evidence type="ECO:0000256" key="9">
    <source>
        <dbReference type="PROSITE-ProRule" id="PRU00027"/>
    </source>
</evidence>
<evidence type="ECO:0000256" key="5">
    <source>
        <dbReference type="ARBA" id="ARBA00023015"/>
    </source>
</evidence>
<reference evidence="12" key="1">
    <citation type="submission" date="2025-08" db="UniProtKB">
        <authorList>
            <consortium name="RefSeq"/>
        </authorList>
    </citation>
    <scope>IDENTIFICATION</scope>
</reference>
<evidence type="ECO:0000256" key="7">
    <source>
        <dbReference type="ARBA" id="ARBA00023163"/>
    </source>
</evidence>
<dbReference type="Pfam" id="PF02892">
    <property type="entry name" value="zf-BED"/>
    <property type="match status" value="2"/>
</dbReference>
<sequence length="763" mass="86222">MDARLNSSIVWQYFHREKPGDRAVKCRLCERVYTMAVGGTTSNLIKHIRGKHLDDPPPTIITSTEAEIDTSSDAQQTFIRPPSDLNSEVNTDSGQIEEIGRKLTSCENPRNYKRKPKKFTSVVWKHFVLPTPGSETCSCIHCGAVMSYSYEHRGSTTNMRRHVERKHPEQFLETEGQKCSISSDITHDKSQNYYVTANSRDTVNDNECSSSLIEPKTEPVPVASVDKSFPSVKSPLNIKSGGSKEKEQTDALVLQMITSDLQSLSLVESEGFRNVVKALNSQYELPSCDKLSEDLLPHLYEEVQQDVKISLQLSDKVAITADSWMSWSSKQYVTLTAHFLSQSWEKKSLVLSTMQISNDLTGVELAAELKKNLMDWEIQNKVCAVLTETDLSSDSSFMADAVLHLELEHVPCFVYALDRMVKKAFKASEDVVAAANRVRAIASYLQYSCDGVSMLREVQGSYNADIPLKKILERDEEDRWMSTLHMIRHYLTLHEELSAALCYLGKTDICILEIDVGIMKKVVETLEPFELAAEELCVEERATLSTVIPMLKQLQSCLSELQYQDFTFTLVLQTELSRLSSSLEGNFTVGASTVLDPRFKYLPFSDSAKAKNIESRLTSMLTEVYEVKSTDSSNFTVPDEKSATNEKSLWNKFDSKVIDFLETSASNTFLPAIELRRYFESRQLRRQEVHPIDWWKSNEALLPNLSKLAQQFLAIPASAVPAKVIFSKASEAFLAKRSCLEERHIDKMIFLNKNACSKFMKLC</sequence>
<dbReference type="InterPro" id="IPR008906">
    <property type="entry name" value="HATC_C_dom"/>
</dbReference>
<evidence type="ECO:0000313" key="12">
    <source>
        <dbReference type="RefSeq" id="XP_005100965.1"/>
    </source>
</evidence>
<feature type="domain" description="BED-type" evidence="10">
    <location>
        <begin position="118"/>
        <end position="174"/>
    </location>
</feature>
<evidence type="ECO:0000256" key="3">
    <source>
        <dbReference type="ARBA" id="ARBA00022771"/>
    </source>
</evidence>
<evidence type="ECO:0000256" key="6">
    <source>
        <dbReference type="ARBA" id="ARBA00023125"/>
    </source>
</evidence>
<evidence type="ECO:0000256" key="2">
    <source>
        <dbReference type="ARBA" id="ARBA00022723"/>
    </source>
</evidence>
<keyword evidence="4" id="KW-0862">Zinc</keyword>
<dbReference type="Proteomes" id="UP000694888">
    <property type="component" value="Unplaced"/>
</dbReference>
<dbReference type="RefSeq" id="XP_005100965.1">
    <property type="nucleotide sequence ID" value="XM_005100908.3"/>
</dbReference>
<dbReference type="InterPro" id="IPR003656">
    <property type="entry name" value="Znf_BED"/>
</dbReference>
<dbReference type="PANTHER" id="PTHR46481">
    <property type="entry name" value="ZINC FINGER BED DOMAIN-CONTAINING PROTEIN 4"/>
    <property type="match status" value="1"/>
</dbReference>
<dbReference type="PROSITE" id="PS50808">
    <property type="entry name" value="ZF_BED"/>
    <property type="match status" value="2"/>
</dbReference>
<protein>
    <submittedName>
        <fullName evidence="12">Zinc finger BED domain-containing protein 4</fullName>
    </submittedName>
</protein>
<dbReference type="InterPro" id="IPR052035">
    <property type="entry name" value="ZnF_BED_domain_contain"/>
</dbReference>
<feature type="domain" description="BED-type" evidence="10">
    <location>
        <begin position="5"/>
        <end position="59"/>
    </location>
</feature>
<evidence type="ECO:0000259" key="10">
    <source>
        <dbReference type="PROSITE" id="PS50808"/>
    </source>
</evidence>
<dbReference type="SUPFAM" id="SSF53098">
    <property type="entry name" value="Ribonuclease H-like"/>
    <property type="match status" value="1"/>
</dbReference>
<keyword evidence="2" id="KW-0479">Metal-binding</keyword>
<keyword evidence="3 9" id="KW-0863">Zinc-finger</keyword>
<comment type="subcellular location">
    <subcellularLocation>
        <location evidence="1">Nucleus</location>
    </subcellularLocation>
</comment>
<dbReference type="SMART" id="SM00614">
    <property type="entry name" value="ZnF_BED"/>
    <property type="match status" value="2"/>
</dbReference>
<evidence type="ECO:0000256" key="8">
    <source>
        <dbReference type="ARBA" id="ARBA00023242"/>
    </source>
</evidence>
<gene>
    <name evidence="12" type="primary">LOC101859179</name>
</gene>
<dbReference type="PANTHER" id="PTHR46481:SF10">
    <property type="entry name" value="ZINC FINGER BED DOMAIN-CONTAINING PROTEIN 39"/>
    <property type="match status" value="1"/>
</dbReference>
<evidence type="ECO:0000256" key="1">
    <source>
        <dbReference type="ARBA" id="ARBA00004123"/>
    </source>
</evidence>
<dbReference type="SUPFAM" id="SSF57667">
    <property type="entry name" value="beta-beta-alpha zinc fingers"/>
    <property type="match status" value="2"/>
</dbReference>
<evidence type="ECO:0000313" key="11">
    <source>
        <dbReference type="Proteomes" id="UP000694888"/>
    </source>
</evidence>